<evidence type="ECO:0000256" key="1">
    <source>
        <dbReference type="SAM" id="Phobius"/>
    </source>
</evidence>
<organism evidence="2 3">
    <name type="scientific">Methanoculleus palmolei</name>
    <dbReference type="NCBI Taxonomy" id="72612"/>
    <lineage>
        <taxon>Archaea</taxon>
        <taxon>Methanobacteriati</taxon>
        <taxon>Methanobacteriota</taxon>
        <taxon>Stenosarchaea group</taxon>
        <taxon>Methanomicrobia</taxon>
        <taxon>Methanomicrobiales</taxon>
        <taxon>Methanomicrobiaceae</taxon>
        <taxon>Methanoculleus</taxon>
    </lineage>
</organism>
<evidence type="ECO:0000313" key="3">
    <source>
        <dbReference type="Proteomes" id="UP001626603"/>
    </source>
</evidence>
<keyword evidence="1" id="KW-0472">Membrane</keyword>
<dbReference type="Proteomes" id="UP001626603">
    <property type="component" value="Chromosome"/>
</dbReference>
<keyword evidence="3" id="KW-1185">Reference proteome</keyword>
<proteinExistence type="predicted"/>
<keyword evidence="1" id="KW-0812">Transmembrane</keyword>
<dbReference type="AlphaFoldDB" id="A0ABD8AB96"/>
<sequence length="55" mass="6217">MELPRVLLAILIVAVAFMIGVALLMTMRNLLAITEYSRHYMLQAEPEPSEGTWGR</sequence>
<keyword evidence="1" id="KW-1133">Transmembrane helix</keyword>
<dbReference type="EMBL" id="CP137641">
    <property type="protein sequence ID" value="WOX56435.1"/>
    <property type="molecule type" value="Genomic_DNA"/>
</dbReference>
<protein>
    <submittedName>
        <fullName evidence="2">Uncharacterized protein</fullName>
    </submittedName>
</protein>
<name>A0ABD8AB96_9EURY</name>
<accession>A0ABD8AB96</accession>
<gene>
    <name evidence="2" type="ORF">R6Y95_03640</name>
</gene>
<reference evidence="2 3" key="1">
    <citation type="submission" date="2023-10" db="EMBL/GenBank/DDBJ databases">
        <title>The complete genome sequence of Methanoculleus palmolei DSM 4273.</title>
        <authorList>
            <person name="Lai S.-J."/>
            <person name="You Y.-T."/>
            <person name="Chen S.-C."/>
        </authorList>
    </citation>
    <scope>NUCLEOTIDE SEQUENCE [LARGE SCALE GENOMIC DNA]</scope>
    <source>
        <strain evidence="2 3">DSM 4273</strain>
    </source>
</reference>
<evidence type="ECO:0000313" key="2">
    <source>
        <dbReference type="EMBL" id="WOX56435.1"/>
    </source>
</evidence>
<feature type="transmembrane region" description="Helical" evidence="1">
    <location>
        <begin position="6"/>
        <end position="31"/>
    </location>
</feature>